<reference evidence="1 2" key="1">
    <citation type="submission" date="2019-07" db="EMBL/GenBank/DDBJ databases">
        <title>New species of Amycolatopsis and Streptomyces.</title>
        <authorList>
            <person name="Duangmal K."/>
            <person name="Teo W.F.A."/>
            <person name="Lipun K."/>
        </authorList>
    </citation>
    <scope>NUCLEOTIDE SEQUENCE [LARGE SCALE GENOMIC DNA]</scope>
    <source>
        <strain evidence="1 2">NBRC 106415</strain>
    </source>
</reference>
<organism evidence="1 2">
    <name type="scientific">Streptomyces spongiae</name>
    <dbReference type="NCBI Taxonomy" id="565072"/>
    <lineage>
        <taxon>Bacteria</taxon>
        <taxon>Bacillati</taxon>
        <taxon>Actinomycetota</taxon>
        <taxon>Actinomycetes</taxon>
        <taxon>Kitasatosporales</taxon>
        <taxon>Streptomycetaceae</taxon>
        <taxon>Streptomyces</taxon>
    </lineage>
</organism>
<keyword evidence="1" id="KW-0238">DNA-binding</keyword>
<protein>
    <submittedName>
        <fullName evidence="1">Winged helix DNA-binding domain-containing protein</fullName>
    </submittedName>
</protein>
<dbReference type="PANTHER" id="PTHR38479:SF2">
    <property type="entry name" value="WINGED HELIX DNA-BINDING DOMAIN-CONTAINING PROTEIN"/>
    <property type="match status" value="1"/>
</dbReference>
<dbReference type="EMBL" id="VJZC01001081">
    <property type="protein sequence ID" value="MPY65033.1"/>
    <property type="molecule type" value="Genomic_DNA"/>
</dbReference>
<name>A0A5N8Y0A9_9ACTN</name>
<comment type="caution">
    <text evidence="1">The sequence shown here is derived from an EMBL/GenBank/DDBJ whole genome shotgun (WGS) entry which is preliminary data.</text>
</comment>
<dbReference type="InterPro" id="IPR009351">
    <property type="entry name" value="AlkZ-like"/>
</dbReference>
<dbReference type="GO" id="GO:0003677">
    <property type="term" value="F:DNA binding"/>
    <property type="evidence" value="ECO:0007669"/>
    <property type="project" value="UniProtKB-KW"/>
</dbReference>
<dbReference type="PANTHER" id="PTHR38479">
    <property type="entry name" value="LMO0824 PROTEIN"/>
    <property type="match status" value="1"/>
</dbReference>
<accession>A0A5N8Y0A9</accession>
<dbReference type="AlphaFoldDB" id="A0A5N8Y0A9"/>
<dbReference type="Proteomes" id="UP000400924">
    <property type="component" value="Unassembled WGS sequence"/>
</dbReference>
<sequence>PAPLRLLPEFDNLLLSHADRSRVVPPELKGRSWQGNQAYPTFLVDGFLAGVWRPEGDTLTVEPFGTLGKRQREELLREAERMLTVLHGGSPSSYDIRFGTVVNRPS</sequence>
<keyword evidence="2" id="KW-1185">Reference proteome</keyword>
<evidence type="ECO:0000313" key="2">
    <source>
        <dbReference type="Proteomes" id="UP000400924"/>
    </source>
</evidence>
<feature type="non-terminal residue" evidence="1">
    <location>
        <position position="1"/>
    </location>
</feature>
<dbReference type="Pfam" id="PF06224">
    <property type="entry name" value="AlkZ-like"/>
    <property type="match status" value="1"/>
</dbReference>
<evidence type="ECO:0000313" key="1">
    <source>
        <dbReference type="EMBL" id="MPY65033.1"/>
    </source>
</evidence>
<dbReference type="RefSeq" id="WP_194238908.1">
    <property type="nucleotide sequence ID" value="NZ_VJZC01001081.1"/>
</dbReference>
<gene>
    <name evidence="1" type="ORF">FNH08_50240</name>
</gene>
<proteinExistence type="predicted"/>